<protein>
    <submittedName>
        <fullName evidence="1">Uncharacterized protein</fullName>
    </submittedName>
</protein>
<dbReference type="EMBL" id="SEWF01000027">
    <property type="protein sequence ID" value="RYU94340.1"/>
    <property type="molecule type" value="Genomic_DNA"/>
</dbReference>
<reference evidence="1 2" key="1">
    <citation type="submission" date="2019-02" db="EMBL/GenBank/DDBJ databases">
        <title>Bacterial novel species Emticicia sp. 17J42-9 isolated from soil.</title>
        <authorList>
            <person name="Jung H.-Y."/>
        </authorList>
    </citation>
    <scope>NUCLEOTIDE SEQUENCE [LARGE SCALE GENOMIC DNA]</scope>
    <source>
        <strain evidence="1 2">17J42-9</strain>
    </source>
</reference>
<proteinExistence type="predicted"/>
<dbReference type="RefSeq" id="WP_130022572.1">
    <property type="nucleotide sequence ID" value="NZ_SEWF01000027.1"/>
</dbReference>
<comment type="caution">
    <text evidence="1">The sequence shown here is derived from an EMBL/GenBank/DDBJ whole genome shotgun (WGS) entry which is preliminary data.</text>
</comment>
<gene>
    <name evidence="1" type="ORF">EWM59_17600</name>
</gene>
<evidence type="ECO:0000313" key="1">
    <source>
        <dbReference type="EMBL" id="RYU94340.1"/>
    </source>
</evidence>
<keyword evidence="2" id="KW-1185">Reference proteome</keyword>
<name>A0A4V1ZCZ1_9BACT</name>
<organism evidence="1 2">
    <name type="scientific">Emticicia agri</name>
    <dbReference type="NCBI Taxonomy" id="2492393"/>
    <lineage>
        <taxon>Bacteria</taxon>
        <taxon>Pseudomonadati</taxon>
        <taxon>Bacteroidota</taxon>
        <taxon>Cytophagia</taxon>
        <taxon>Cytophagales</taxon>
        <taxon>Leadbetterellaceae</taxon>
        <taxon>Emticicia</taxon>
    </lineage>
</organism>
<sequence length="85" mass="10279">MYELFEFLKGHITLLGYEKYTKVYSLEEYFKGENSYLPCSKDGFYLIGIIDLEEELKNLQTKDDLQYKYLNPHTQTIRIKIKKKR</sequence>
<dbReference type="Proteomes" id="UP000293162">
    <property type="component" value="Unassembled WGS sequence"/>
</dbReference>
<dbReference type="AlphaFoldDB" id="A0A4V1ZCZ1"/>
<accession>A0A4V1ZCZ1</accession>
<evidence type="ECO:0000313" key="2">
    <source>
        <dbReference type="Proteomes" id="UP000293162"/>
    </source>
</evidence>